<keyword evidence="5 6" id="KW-0472">Membrane</keyword>
<dbReference type="PANTHER" id="PTHR31218">
    <property type="entry name" value="WAT1-RELATED PROTEIN"/>
    <property type="match status" value="1"/>
</dbReference>
<dbReference type="InterPro" id="IPR037185">
    <property type="entry name" value="EmrE-like"/>
</dbReference>
<comment type="caution">
    <text evidence="8">The sequence shown here is derived from an EMBL/GenBank/DDBJ whole genome shotgun (WGS) entry which is preliminary data.</text>
</comment>
<keyword evidence="3 6" id="KW-0812">Transmembrane</keyword>
<feature type="transmembrane region" description="Helical" evidence="6">
    <location>
        <begin position="303"/>
        <end position="321"/>
    </location>
</feature>
<proteinExistence type="inferred from homology"/>
<dbReference type="EMBL" id="JAMYWD010000003">
    <property type="protein sequence ID" value="KAJ4975286.1"/>
    <property type="molecule type" value="Genomic_DNA"/>
</dbReference>
<dbReference type="SUPFAM" id="SSF103481">
    <property type="entry name" value="Multidrug resistance efflux transporter EmrE"/>
    <property type="match status" value="2"/>
</dbReference>
<feature type="transmembrane region" description="Helical" evidence="6">
    <location>
        <begin position="119"/>
        <end position="139"/>
    </location>
</feature>
<organism evidence="8 9">
    <name type="scientific">Protea cynaroides</name>
    <dbReference type="NCBI Taxonomy" id="273540"/>
    <lineage>
        <taxon>Eukaryota</taxon>
        <taxon>Viridiplantae</taxon>
        <taxon>Streptophyta</taxon>
        <taxon>Embryophyta</taxon>
        <taxon>Tracheophyta</taxon>
        <taxon>Spermatophyta</taxon>
        <taxon>Magnoliopsida</taxon>
        <taxon>Proteales</taxon>
        <taxon>Proteaceae</taxon>
        <taxon>Protea</taxon>
    </lineage>
</organism>
<keyword evidence="4 6" id="KW-1133">Transmembrane helix</keyword>
<evidence type="ECO:0000256" key="1">
    <source>
        <dbReference type="ARBA" id="ARBA00004141"/>
    </source>
</evidence>
<reference evidence="8" key="1">
    <citation type="journal article" date="2023" name="Plant J.">
        <title>The genome of the king protea, Protea cynaroides.</title>
        <authorList>
            <person name="Chang J."/>
            <person name="Duong T.A."/>
            <person name="Schoeman C."/>
            <person name="Ma X."/>
            <person name="Roodt D."/>
            <person name="Barker N."/>
            <person name="Li Z."/>
            <person name="Van de Peer Y."/>
            <person name="Mizrachi E."/>
        </authorList>
    </citation>
    <scope>NUCLEOTIDE SEQUENCE</scope>
    <source>
        <tissue evidence="8">Young leaves</tissue>
    </source>
</reference>
<sequence>MIKRFRKMAAAGGGGDIGKAHASMALVQLLYGGYHVITKVALNVGINQVVFCVCRDVLALSILAPVAYLREKRVRLPLTGRLLMSFCLLGFTGIFGNQLLFIIGLSYTNPTYAAAIQPSIPVFTFILAALMGTETVNLLRMEGQVKVAGTLVCVSGAIVMVLFRGPIVFGYGAMDISGRNEISAMAQPEPGGWLVYSLLEFGLEQWHVGVLCLIGNCMCMATYLAIQAPVLAKYPASLSLTAYSYAFGTLFMVTTAFLSTNESTSWNLTQSELVAVLYAGVIASAVNYGILTWSNKILGPTLVALYNPLQPAASAFLSRVFLGSPIYLGSILGGFLIIAGLYMVTWASYREKRTANGIIPQVCVGQTESSPENLMLLKVILALLLLHHSPRSAPLAWNLEIEYCLCLHLYIAKTSVKMKSLPLCFRSSSAVVLCLSESSSTDTVQYESSFPSKGRRGENQPSQLMITIDNVQ</sequence>
<evidence type="ECO:0000256" key="4">
    <source>
        <dbReference type="ARBA" id="ARBA00022989"/>
    </source>
</evidence>
<feature type="domain" description="EamA" evidence="7">
    <location>
        <begin position="24"/>
        <end position="159"/>
    </location>
</feature>
<dbReference type="OrthoDB" id="1728340at2759"/>
<dbReference type="GO" id="GO:0022857">
    <property type="term" value="F:transmembrane transporter activity"/>
    <property type="evidence" value="ECO:0007669"/>
    <property type="project" value="InterPro"/>
</dbReference>
<evidence type="ECO:0000259" key="7">
    <source>
        <dbReference type="Pfam" id="PF00892"/>
    </source>
</evidence>
<dbReference type="InterPro" id="IPR000620">
    <property type="entry name" value="EamA_dom"/>
</dbReference>
<protein>
    <recommendedName>
        <fullName evidence="7">EamA domain-containing protein</fullName>
    </recommendedName>
</protein>
<feature type="transmembrane region" description="Helical" evidence="6">
    <location>
        <begin position="238"/>
        <end position="258"/>
    </location>
</feature>
<comment type="subcellular location">
    <subcellularLocation>
        <location evidence="1">Membrane</location>
        <topology evidence="1">Multi-pass membrane protein</topology>
    </subcellularLocation>
</comment>
<dbReference type="Pfam" id="PF00892">
    <property type="entry name" value="EamA"/>
    <property type="match status" value="2"/>
</dbReference>
<dbReference type="Proteomes" id="UP001141806">
    <property type="component" value="Unassembled WGS sequence"/>
</dbReference>
<dbReference type="AlphaFoldDB" id="A0A9Q0KRY0"/>
<evidence type="ECO:0000256" key="6">
    <source>
        <dbReference type="SAM" id="Phobius"/>
    </source>
</evidence>
<comment type="similarity">
    <text evidence="2">Belongs to the drug/metabolite transporter (DMT) superfamily. Plant drug/metabolite exporter (P-DME) (TC 2.A.7.4) family.</text>
</comment>
<dbReference type="InterPro" id="IPR030184">
    <property type="entry name" value="WAT1-related"/>
</dbReference>
<evidence type="ECO:0000256" key="3">
    <source>
        <dbReference type="ARBA" id="ARBA00022692"/>
    </source>
</evidence>
<feature type="domain" description="EamA" evidence="7">
    <location>
        <begin position="208"/>
        <end position="345"/>
    </location>
</feature>
<accession>A0A9Q0KRY0</accession>
<evidence type="ECO:0000313" key="9">
    <source>
        <dbReference type="Proteomes" id="UP001141806"/>
    </source>
</evidence>
<feature type="transmembrane region" description="Helical" evidence="6">
    <location>
        <begin position="151"/>
        <end position="173"/>
    </location>
</feature>
<feature type="transmembrane region" description="Helical" evidence="6">
    <location>
        <begin position="327"/>
        <end position="349"/>
    </location>
</feature>
<evidence type="ECO:0000313" key="8">
    <source>
        <dbReference type="EMBL" id="KAJ4975286.1"/>
    </source>
</evidence>
<feature type="transmembrane region" description="Helical" evidence="6">
    <location>
        <begin position="82"/>
        <end position="107"/>
    </location>
</feature>
<evidence type="ECO:0000256" key="2">
    <source>
        <dbReference type="ARBA" id="ARBA00007635"/>
    </source>
</evidence>
<dbReference type="GO" id="GO:0016020">
    <property type="term" value="C:membrane"/>
    <property type="evidence" value="ECO:0007669"/>
    <property type="project" value="UniProtKB-SubCell"/>
</dbReference>
<name>A0A9Q0KRY0_9MAGN</name>
<gene>
    <name evidence="8" type="ORF">NE237_000392</name>
</gene>
<evidence type="ECO:0000256" key="5">
    <source>
        <dbReference type="ARBA" id="ARBA00023136"/>
    </source>
</evidence>
<keyword evidence="9" id="KW-1185">Reference proteome</keyword>
<feature type="transmembrane region" description="Helical" evidence="6">
    <location>
        <begin position="273"/>
        <end position="291"/>
    </location>
</feature>